<dbReference type="CDD" id="cd22653">
    <property type="entry name" value="ClyA_HblB-like"/>
    <property type="match status" value="1"/>
</dbReference>
<gene>
    <name evidence="2" type="ORF">D0437_30465</name>
</gene>
<dbReference type="EMBL" id="CP031778">
    <property type="protein sequence ID" value="QDZ77071.1"/>
    <property type="molecule type" value="Genomic_DNA"/>
</dbReference>
<dbReference type="Gene3D" id="1.20.1170.10">
    <property type="match status" value="1"/>
</dbReference>
<dbReference type="PANTHER" id="PTHR38443">
    <property type="match status" value="1"/>
</dbReference>
<sequence>MKKVPVKVMTCSAVLITLLATHAVPGYVYAAPSQSISQNVTADSGNDSLVPGELEKVLAATGSHISVLDTYSLLVKNQEPFDFSNTSVDVTLRNKIEKDQKQAKTNATTWLDTVKPQIIQTNENIFSFGTKFQNYYQVLINAVDTKNTKNLKTGIGLLYKDIQENQKSVTQLIQVLTTFRDALIKDGENFKKDASDILQFFEGNNGRIKQLQDLILQYQQNIEAGTIMVKEGAAKAPLGVGFIIIGAILTALADTTGVTFSTAGMGLESESAALIANGIKMINKGKEGLNQSFQELRPAERQVGNLSLNKDRLQTFVKEIDVALSSAQSILNQWNTMGIKYEALLNKIENIKPEDLLFIKSQLNTTKKSWDDIQAYADKLYSEIQYKN</sequence>
<proteinExistence type="predicted"/>
<feature type="chain" id="PRO_5040910958" description="Enterotoxin" evidence="1">
    <location>
        <begin position="31"/>
        <end position="388"/>
    </location>
</feature>
<protein>
    <recommendedName>
        <fullName evidence="4">Enterotoxin</fullName>
    </recommendedName>
</protein>
<dbReference type="InterPro" id="IPR008414">
    <property type="entry name" value="HBL"/>
</dbReference>
<dbReference type="GO" id="GO:0016020">
    <property type="term" value="C:membrane"/>
    <property type="evidence" value="ECO:0007669"/>
    <property type="project" value="InterPro"/>
</dbReference>
<dbReference type="InterPro" id="IPR052785">
    <property type="entry name" value="Enterotoxin_cmpnt"/>
</dbReference>
<name>A0A9X7M272_BACCE</name>
<evidence type="ECO:0000313" key="2">
    <source>
        <dbReference type="EMBL" id="QDZ77071.1"/>
    </source>
</evidence>
<dbReference type="PANTHER" id="PTHR38443:SF2">
    <property type="entry name" value="NON-HEMOLYTIC ENTEROTOXIN LYTIC COMPONENT L1"/>
    <property type="match status" value="1"/>
</dbReference>
<reference evidence="2 3" key="1">
    <citation type="journal article" date="2019" name="Ecotoxicol. Environ. Saf.">
        <title>Microbial characterization of heavy metal resistant bacterial strains isolated from an electroplating wastewater treatment plant.</title>
        <authorList>
            <person name="Cai X."/>
            <person name="Zheng X."/>
            <person name="Zhang D."/>
            <person name="Iqbal W."/>
            <person name="Liu C."/>
            <person name="Yang B."/>
            <person name="Zhao X."/>
            <person name="Lu X."/>
            <person name="Mao Y."/>
        </authorList>
    </citation>
    <scope>NUCLEOTIDE SEQUENCE [LARGE SCALE GENOMIC DNA]</scope>
    <source>
        <strain evidence="2 3">Co1-1</strain>
    </source>
</reference>
<organism evidence="2 3">
    <name type="scientific">Bacillus cereus</name>
    <dbReference type="NCBI Taxonomy" id="1396"/>
    <lineage>
        <taxon>Bacteria</taxon>
        <taxon>Bacillati</taxon>
        <taxon>Bacillota</taxon>
        <taxon>Bacilli</taxon>
        <taxon>Bacillales</taxon>
        <taxon>Bacillaceae</taxon>
        <taxon>Bacillus</taxon>
        <taxon>Bacillus cereus group</taxon>
    </lineage>
</organism>
<evidence type="ECO:0008006" key="4">
    <source>
        <dbReference type="Google" id="ProtNLM"/>
    </source>
</evidence>
<evidence type="ECO:0000313" key="3">
    <source>
        <dbReference type="Proteomes" id="UP000321735"/>
    </source>
</evidence>
<dbReference type="SUPFAM" id="SSF58100">
    <property type="entry name" value="Bacterial hemolysins"/>
    <property type="match status" value="1"/>
</dbReference>
<dbReference type="AlphaFoldDB" id="A0A9X7M272"/>
<accession>A0A9X7M272</accession>
<keyword evidence="1" id="KW-0732">Signal</keyword>
<dbReference type="Proteomes" id="UP000321735">
    <property type="component" value="Chromosome"/>
</dbReference>
<dbReference type="Pfam" id="PF05791">
    <property type="entry name" value="Bacillus_HBL"/>
    <property type="match status" value="1"/>
</dbReference>
<evidence type="ECO:0000256" key="1">
    <source>
        <dbReference type="SAM" id="SignalP"/>
    </source>
</evidence>
<dbReference type="RefSeq" id="WP_208742934.1">
    <property type="nucleotide sequence ID" value="NZ_CP031778.1"/>
</dbReference>
<feature type="signal peptide" evidence="1">
    <location>
        <begin position="1"/>
        <end position="30"/>
    </location>
</feature>